<comment type="catalytic activity">
    <reaction evidence="6">
        <text>P(1),P(4)-bis(5'-adenosyl) tetraphosphate + H2O = 2 ADP + 2 H(+)</text>
        <dbReference type="Rhea" id="RHEA:24252"/>
        <dbReference type="ChEBI" id="CHEBI:15377"/>
        <dbReference type="ChEBI" id="CHEBI:15378"/>
        <dbReference type="ChEBI" id="CHEBI:58141"/>
        <dbReference type="ChEBI" id="CHEBI:456216"/>
        <dbReference type="EC" id="3.6.1.41"/>
    </reaction>
</comment>
<name>A0ABY8EIN6_9FIRM</name>
<keyword evidence="3" id="KW-0547">Nucleotide-binding</keyword>
<protein>
    <recommendedName>
        <fullName evidence="1">bis(5'-nucleosyl)-tetraphosphatase (symmetrical)</fullName>
        <ecNumber evidence="1">3.6.1.41</ecNumber>
    </recommendedName>
</protein>
<feature type="domain" description="HD" evidence="7">
    <location>
        <begin position="18"/>
        <end position="133"/>
    </location>
</feature>
<dbReference type="GO" id="GO:0008803">
    <property type="term" value="F:bis(5'-nucleosyl)-tetraphosphatase (symmetrical) activity"/>
    <property type="evidence" value="ECO:0007669"/>
    <property type="project" value="UniProtKB-EC"/>
</dbReference>
<dbReference type="InterPro" id="IPR006674">
    <property type="entry name" value="HD_domain"/>
</dbReference>
<keyword evidence="9" id="KW-1185">Reference proteome</keyword>
<evidence type="ECO:0000313" key="8">
    <source>
        <dbReference type="EMBL" id="WFD11532.1"/>
    </source>
</evidence>
<accession>A0ABY8EIN6</accession>
<dbReference type="CDD" id="cd00077">
    <property type="entry name" value="HDc"/>
    <property type="match status" value="1"/>
</dbReference>
<dbReference type="Proteomes" id="UP001222800">
    <property type="component" value="Chromosome"/>
</dbReference>
<dbReference type="InterPro" id="IPR003607">
    <property type="entry name" value="HD/PDEase_dom"/>
</dbReference>
<dbReference type="InterPro" id="IPR005249">
    <property type="entry name" value="YqeK"/>
</dbReference>
<keyword evidence="5" id="KW-0408">Iron</keyword>
<evidence type="ECO:0000256" key="3">
    <source>
        <dbReference type="ARBA" id="ARBA00022741"/>
    </source>
</evidence>
<dbReference type="EMBL" id="CP120733">
    <property type="protein sequence ID" value="WFD11532.1"/>
    <property type="molecule type" value="Genomic_DNA"/>
</dbReference>
<dbReference type="InterPro" id="IPR051094">
    <property type="entry name" value="Diverse_Catalytic_Enzymes"/>
</dbReference>
<evidence type="ECO:0000256" key="1">
    <source>
        <dbReference type="ARBA" id="ARBA00012506"/>
    </source>
</evidence>
<evidence type="ECO:0000259" key="7">
    <source>
        <dbReference type="PROSITE" id="PS51831"/>
    </source>
</evidence>
<dbReference type="Gene3D" id="1.10.3210.10">
    <property type="entry name" value="Hypothetical protein af1432"/>
    <property type="match status" value="1"/>
</dbReference>
<sequence length="191" mass="21890">MELNEMIQILEKIITPKRLKHSLGVVESAKKLASIYKEDIEKVEVAALLHDCAKCLNKEEVLHLVRKCDILLDDIEKKETELAHGKIGAYLCKEKFGVYDNDILSAITYHTTGKKNMSKLEKIIYLADFIEPNRNYDGVDELRNVAYNEGLNEALLMAFDNTIKYVISIKKIIHPRTIEARNFLLGELNEI</sequence>
<dbReference type="PANTHER" id="PTHR35795">
    <property type="entry name" value="SLR1885 PROTEIN"/>
    <property type="match status" value="1"/>
</dbReference>
<proteinExistence type="predicted"/>
<dbReference type="NCBIfam" id="TIGR00488">
    <property type="entry name" value="bis(5'-nucleosyl)-tetraphosphatase (symmetrical) YqeK"/>
    <property type="match status" value="1"/>
</dbReference>
<dbReference type="InterPro" id="IPR006675">
    <property type="entry name" value="HDIG_dom"/>
</dbReference>
<gene>
    <name evidence="8" type="primary">yqeK</name>
    <name evidence="8" type="ORF">P4S50_05505</name>
</gene>
<reference evidence="8 9" key="1">
    <citation type="submission" date="2023-03" db="EMBL/GenBank/DDBJ databases">
        <title>Complete genome sequence of Tepidibacter sp. SWIR-1, isolated from a deep-sea hydrothermal vent.</title>
        <authorList>
            <person name="Li X."/>
        </authorList>
    </citation>
    <scope>NUCLEOTIDE SEQUENCE [LARGE SCALE GENOMIC DNA]</scope>
    <source>
        <strain evidence="8 9">SWIR-1</strain>
    </source>
</reference>
<evidence type="ECO:0000256" key="6">
    <source>
        <dbReference type="ARBA" id="ARBA00049417"/>
    </source>
</evidence>
<evidence type="ECO:0000313" key="9">
    <source>
        <dbReference type="Proteomes" id="UP001222800"/>
    </source>
</evidence>
<evidence type="ECO:0000256" key="4">
    <source>
        <dbReference type="ARBA" id="ARBA00022801"/>
    </source>
</evidence>
<keyword evidence="2" id="KW-0479">Metal-binding</keyword>
<dbReference type="Pfam" id="PF01966">
    <property type="entry name" value="HD"/>
    <property type="match status" value="1"/>
</dbReference>
<dbReference type="EC" id="3.6.1.41" evidence="1"/>
<evidence type="ECO:0000256" key="5">
    <source>
        <dbReference type="ARBA" id="ARBA00023004"/>
    </source>
</evidence>
<dbReference type="RefSeq" id="WP_277733610.1">
    <property type="nucleotide sequence ID" value="NZ_CP120733.1"/>
</dbReference>
<dbReference type="SMART" id="SM00471">
    <property type="entry name" value="HDc"/>
    <property type="match status" value="1"/>
</dbReference>
<dbReference type="NCBIfam" id="TIGR00277">
    <property type="entry name" value="HDIG"/>
    <property type="match status" value="1"/>
</dbReference>
<dbReference type="PANTHER" id="PTHR35795:SF1">
    <property type="entry name" value="BIS(5'-NUCLEOSYL)-TETRAPHOSPHATASE, SYMMETRICAL"/>
    <property type="match status" value="1"/>
</dbReference>
<organism evidence="8 9">
    <name type="scientific">Tepidibacter hydrothermalis</name>
    <dbReference type="NCBI Taxonomy" id="3036126"/>
    <lineage>
        <taxon>Bacteria</taxon>
        <taxon>Bacillati</taxon>
        <taxon>Bacillota</taxon>
        <taxon>Clostridia</taxon>
        <taxon>Peptostreptococcales</taxon>
        <taxon>Peptostreptococcaceae</taxon>
        <taxon>Tepidibacter</taxon>
    </lineage>
</organism>
<keyword evidence="4 8" id="KW-0378">Hydrolase</keyword>
<evidence type="ECO:0000256" key="2">
    <source>
        <dbReference type="ARBA" id="ARBA00022723"/>
    </source>
</evidence>
<dbReference type="PROSITE" id="PS51831">
    <property type="entry name" value="HD"/>
    <property type="match status" value="1"/>
</dbReference>
<dbReference type="SUPFAM" id="SSF109604">
    <property type="entry name" value="HD-domain/PDEase-like"/>
    <property type="match status" value="1"/>
</dbReference>